<dbReference type="FunFam" id="3.40.850.10:FF:000029">
    <property type="entry name" value="Kinesin-like protein KIF17"/>
    <property type="match status" value="1"/>
</dbReference>
<dbReference type="GO" id="GO:0003777">
    <property type="term" value="F:microtubule motor activity"/>
    <property type="evidence" value="ECO:0007669"/>
    <property type="project" value="InterPro"/>
</dbReference>
<dbReference type="InterPro" id="IPR019821">
    <property type="entry name" value="Kinesin_motor_CS"/>
</dbReference>
<evidence type="ECO:0000259" key="13">
    <source>
        <dbReference type="PROSITE" id="PS50067"/>
    </source>
</evidence>
<dbReference type="GO" id="GO:0005524">
    <property type="term" value="F:ATP binding"/>
    <property type="evidence" value="ECO:0007669"/>
    <property type="project" value="UniProtKB-UniRule"/>
</dbReference>
<proteinExistence type="inferred from homology"/>
<evidence type="ECO:0000256" key="12">
    <source>
        <dbReference type="SAM" id="MobiDB-lite"/>
    </source>
</evidence>
<evidence type="ECO:0000256" key="3">
    <source>
        <dbReference type="ARBA" id="ARBA00022701"/>
    </source>
</evidence>
<evidence type="ECO:0000256" key="11">
    <source>
        <dbReference type="SAM" id="Coils"/>
    </source>
</evidence>
<evidence type="ECO:0000256" key="2">
    <source>
        <dbReference type="ARBA" id="ARBA00022490"/>
    </source>
</evidence>
<keyword evidence="3 10" id="KW-0493">Microtubule</keyword>
<dbReference type="PANTHER" id="PTHR47969:SF21">
    <property type="entry name" value="KINESIN-LIKE PROTEIN"/>
    <property type="match status" value="1"/>
</dbReference>
<dbReference type="InterPro" id="IPR027417">
    <property type="entry name" value="P-loop_NTPase"/>
</dbReference>
<feature type="compositionally biased region" description="Basic and acidic residues" evidence="12">
    <location>
        <begin position="426"/>
        <end position="437"/>
    </location>
</feature>
<evidence type="ECO:0000256" key="8">
    <source>
        <dbReference type="ARBA" id="ARBA00023212"/>
    </source>
</evidence>
<evidence type="ECO:0000256" key="4">
    <source>
        <dbReference type="ARBA" id="ARBA00022741"/>
    </source>
</evidence>
<dbReference type="PRINTS" id="PR00380">
    <property type="entry name" value="KINESINHEAVY"/>
</dbReference>
<dbReference type="InterPro" id="IPR027640">
    <property type="entry name" value="Kinesin-like_fam"/>
</dbReference>
<evidence type="ECO:0000256" key="9">
    <source>
        <dbReference type="PROSITE-ProRule" id="PRU00283"/>
    </source>
</evidence>
<dbReference type="SUPFAM" id="SSF52540">
    <property type="entry name" value="P-loop containing nucleoside triphosphate hydrolases"/>
    <property type="match status" value="1"/>
</dbReference>
<keyword evidence="4 9" id="KW-0547">Nucleotide-binding</keyword>
<dbReference type="InterPro" id="IPR001752">
    <property type="entry name" value="Kinesin_motor_dom"/>
</dbReference>
<organism evidence="14 15">
    <name type="scientific">Chloropicon primus</name>
    <dbReference type="NCBI Taxonomy" id="1764295"/>
    <lineage>
        <taxon>Eukaryota</taxon>
        <taxon>Viridiplantae</taxon>
        <taxon>Chlorophyta</taxon>
        <taxon>Chloropicophyceae</taxon>
        <taxon>Chloropicales</taxon>
        <taxon>Chloropicaceae</taxon>
        <taxon>Chloropicon</taxon>
    </lineage>
</organism>
<dbReference type="PANTHER" id="PTHR47969">
    <property type="entry name" value="CHROMOSOME-ASSOCIATED KINESIN KIF4A-RELATED"/>
    <property type="match status" value="1"/>
</dbReference>
<keyword evidence="8" id="KW-0206">Cytoskeleton</keyword>
<dbReference type="Gene3D" id="3.40.850.10">
    <property type="entry name" value="Kinesin motor domain"/>
    <property type="match status" value="1"/>
</dbReference>
<dbReference type="Pfam" id="PF00225">
    <property type="entry name" value="Kinesin"/>
    <property type="match status" value="1"/>
</dbReference>
<keyword evidence="5 9" id="KW-0067">ATP-binding</keyword>
<dbReference type="InterPro" id="IPR036961">
    <property type="entry name" value="Kinesin_motor_dom_sf"/>
</dbReference>
<evidence type="ECO:0000313" key="14">
    <source>
        <dbReference type="EMBL" id="QDZ25159.1"/>
    </source>
</evidence>
<feature type="binding site" evidence="9">
    <location>
        <begin position="103"/>
        <end position="110"/>
    </location>
    <ligand>
        <name>ATP</name>
        <dbReference type="ChEBI" id="CHEBI:30616"/>
    </ligand>
</feature>
<dbReference type="STRING" id="1764295.A0A5B8MX42"/>
<comment type="similarity">
    <text evidence="9 10">Belongs to the TRAFAC class myosin-kinesin ATPase superfamily. Kinesin family.</text>
</comment>
<dbReference type="EMBL" id="CP031049">
    <property type="protein sequence ID" value="QDZ25159.1"/>
    <property type="molecule type" value="Genomic_DNA"/>
</dbReference>
<dbReference type="SMART" id="SM00129">
    <property type="entry name" value="KISc"/>
    <property type="match status" value="1"/>
</dbReference>
<keyword evidence="6 11" id="KW-0175">Coiled coil</keyword>
<feature type="coiled-coil region" evidence="11">
    <location>
        <begin position="524"/>
        <end position="588"/>
    </location>
</feature>
<name>A0A5B8MX42_9CHLO</name>
<dbReference type="PROSITE" id="PS00411">
    <property type="entry name" value="KINESIN_MOTOR_1"/>
    <property type="match status" value="1"/>
</dbReference>
<evidence type="ECO:0000256" key="1">
    <source>
        <dbReference type="ARBA" id="ARBA00004245"/>
    </source>
</evidence>
<keyword evidence="2" id="KW-0963">Cytoplasm</keyword>
<keyword evidence="15" id="KW-1185">Reference proteome</keyword>
<evidence type="ECO:0000256" key="5">
    <source>
        <dbReference type="ARBA" id="ARBA00022840"/>
    </source>
</evidence>
<accession>A0A5B8MX42</accession>
<dbReference type="GO" id="GO:0008017">
    <property type="term" value="F:microtubule binding"/>
    <property type="evidence" value="ECO:0007669"/>
    <property type="project" value="InterPro"/>
</dbReference>
<dbReference type="AlphaFoldDB" id="A0A5B8MX42"/>
<gene>
    <name evidence="14" type="ORF">A3770_16p76770</name>
</gene>
<reference evidence="14 15" key="1">
    <citation type="submission" date="2018-07" db="EMBL/GenBank/DDBJ databases">
        <title>The complete nuclear genome of the prasinophyte Chloropicon primus (CCMP1205).</title>
        <authorList>
            <person name="Pombert J.-F."/>
            <person name="Otis C."/>
            <person name="Turmel M."/>
            <person name="Lemieux C."/>
        </authorList>
    </citation>
    <scope>NUCLEOTIDE SEQUENCE [LARGE SCALE GENOMIC DNA]</scope>
    <source>
        <strain evidence="14 15">CCMP1205</strain>
    </source>
</reference>
<dbReference type="GO" id="GO:0007018">
    <property type="term" value="P:microtubule-based movement"/>
    <property type="evidence" value="ECO:0007669"/>
    <property type="project" value="InterPro"/>
</dbReference>
<evidence type="ECO:0000256" key="7">
    <source>
        <dbReference type="ARBA" id="ARBA00023175"/>
    </source>
</evidence>
<evidence type="ECO:0000313" key="15">
    <source>
        <dbReference type="Proteomes" id="UP000316726"/>
    </source>
</evidence>
<dbReference type="OrthoDB" id="3176171at2759"/>
<keyword evidence="7 9" id="KW-0505">Motor protein</keyword>
<dbReference type="PROSITE" id="PS50067">
    <property type="entry name" value="KINESIN_MOTOR_2"/>
    <property type="match status" value="1"/>
</dbReference>
<dbReference type="Proteomes" id="UP000316726">
    <property type="component" value="Chromosome 16"/>
</dbReference>
<feature type="compositionally biased region" description="Basic and acidic residues" evidence="12">
    <location>
        <begin position="401"/>
        <end position="419"/>
    </location>
</feature>
<protein>
    <recommendedName>
        <fullName evidence="10">Kinesin-like protein</fullName>
    </recommendedName>
</protein>
<comment type="subcellular location">
    <subcellularLocation>
        <location evidence="1">Cytoplasm</location>
        <location evidence="1">Cytoskeleton</location>
    </subcellularLocation>
</comment>
<feature type="region of interest" description="Disordered" evidence="12">
    <location>
        <begin position="381"/>
        <end position="437"/>
    </location>
</feature>
<evidence type="ECO:0000256" key="6">
    <source>
        <dbReference type="ARBA" id="ARBA00023054"/>
    </source>
</evidence>
<evidence type="ECO:0000256" key="10">
    <source>
        <dbReference type="RuleBase" id="RU000394"/>
    </source>
</evidence>
<feature type="domain" description="Kinesin motor" evidence="13">
    <location>
        <begin position="16"/>
        <end position="351"/>
    </location>
</feature>
<sequence>MAGKKKVGVGSNAAECVKVVVRCRPLSQGEVGDGKKGIVNIDTKLGQIAIKNPKLEEKEPAKNFTFDIVYNWNTEQITLYQETASPIVDSCLEGYNGTIFCYGQTGTGKTFTMEGNLGDDKTKGIIPNAFDHVFRAIETSQDDKKFLVRASFLEIYNEEVRDLLSKNSANTKLELKENVDTGVYVKNLTSFVVKGVSEIHNVLAVGKKNRTVGTTLMNRDSSRSHSIFTIVIECSETVNADSGDSKIRVGKLNLVDLAGSERQSKTGATGERLKEATKINLSLSALGNVISALVDGRSGHIPYRDSKLTRLLQDSLGGNTKTVMVANIGPADYNYDETMSTLRYANRAKNIKNKPRINEDPKDAMLREFQTEIARLKAQLQNAGNPEAPRAGPTEAAEVSQADKEQIKREVEQEMRSKGADLLSPESKRRLEEESEERCKEVARNLMKEQEALKEESKRIAMETERAQQETASQQQQLEEARKRKLAIENRVKLMEAKLLQGERRGGLLEDTKAKEREVLSFQRKLAERKMEEQEHAQKIAELEEQALYAEDNYATVQDEASSKTKKLKKLLHRYKATKNEIEEVACDFQSEKEDLLESVRFLNRQLQLKNKIISSFIPIEETKKVMKRAQWDEEKDAWLLERLSNVSESDNSANMKRPQSASGAKRPVSEYAKVAAALGDQNPRFKGENILVMELDLPDRTTYDYDEDSVGDAQAALDTILHSEQRQGAGNILPLDNISVNSPSFTDDMSLKLKKDEKKKRMKMRRMSSIM</sequence>
<dbReference type="GO" id="GO:0005874">
    <property type="term" value="C:microtubule"/>
    <property type="evidence" value="ECO:0007669"/>
    <property type="project" value="UniProtKB-KW"/>
</dbReference>